<dbReference type="InterPro" id="IPR027450">
    <property type="entry name" value="AlkB-like"/>
</dbReference>
<keyword evidence="5" id="KW-0408">Iron</keyword>
<proteinExistence type="predicted"/>
<dbReference type="PANTHER" id="PTHR16557:SF2">
    <property type="entry name" value="NUCLEIC ACID DIOXYGENASE ALKBH1"/>
    <property type="match status" value="1"/>
</dbReference>
<comment type="cofactor">
    <cofactor evidence="1">
        <name>Fe(2+)</name>
        <dbReference type="ChEBI" id="CHEBI:29033"/>
    </cofactor>
</comment>
<dbReference type="Gene3D" id="2.60.120.590">
    <property type="entry name" value="Alpha-ketoglutarate-dependent dioxygenase AlkB-like"/>
    <property type="match status" value="1"/>
</dbReference>
<evidence type="ECO:0000256" key="2">
    <source>
        <dbReference type="ARBA" id="ARBA00022723"/>
    </source>
</evidence>
<dbReference type="GO" id="GO:0051213">
    <property type="term" value="F:dioxygenase activity"/>
    <property type="evidence" value="ECO:0007669"/>
    <property type="project" value="UniProtKB-KW"/>
</dbReference>
<sequence length="218" mass="24268">MLFEIPRIEIAPGAVHLPGWLDPGRQRRLVDTCRSWAQGPGGLHQHRTRGGVMSVRMTALGWYWRPYRYTSVLPDGQPVQPFPQELEQLARRALADAYGDTPPDGAHEAHYDVALVNFYDSTARMGMHQDRDERSDAPVISVSLGDSCVFRFGNTETRSRPYTDIELGSGDLFVFGGPTRMAHHGVVRIHPNTADPRCGLAEGRLNITIRATGFDTDT</sequence>
<accession>A0ABU2H0Z5</accession>
<dbReference type="SUPFAM" id="SSF51197">
    <property type="entry name" value="Clavaminate synthase-like"/>
    <property type="match status" value="1"/>
</dbReference>
<evidence type="ECO:0000256" key="3">
    <source>
        <dbReference type="ARBA" id="ARBA00022964"/>
    </source>
</evidence>
<evidence type="ECO:0000313" key="8">
    <source>
        <dbReference type="Proteomes" id="UP001250214"/>
    </source>
</evidence>
<name>A0ABU2H0Z5_9ACTN</name>
<dbReference type="PANTHER" id="PTHR16557">
    <property type="entry name" value="ALKYLATED DNA REPAIR PROTEIN ALKB-RELATED"/>
    <property type="match status" value="1"/>
</dbReference>
<evidence type="ECO:0000256" key="5">
    <source>
        <dbReference type="ARBA" id="ARBA00023004"/>
    </source>
</evidence>
<keyword evidence="4" id="KW-0560">Oxidoreductase</keyword>
<evidence type="ECO:0000256" key="4">
    <source>
        <dbReference type="ARBA" id="ARBA00023002"/>
    </source>
</evidence>
<keyword evidence="3 7" id="KW-0223">Dioxygenase</keyword>
<dbReference type="EMBL" id="JAVLVT010000001">
    <property type="protein sequence ID" value="MDS1268975.1"/>
    <property type="molecule type" value="Genomic_DNA"/>
</dbReference>
<dbReference type="Proteomes" id="UP001250214">
    <property type="component" value="Unassembled WGS sequence"/>
</dbReference>
<keyword evidence="2" id="KW-0479">Metal-binding</keyword>
<evidence type="ECO:0000256" key="1">
    <source>
        <dbReference type="ARBA" id="ARBA00001954"/>
    </source>
</evidence>
<feature type="domain" description="Fe2OG dioxygenase" evidence="6">
    <location>
        <begin position="110"/>
        <end position="213"/>
    </location>
</feature>
<evidence type="ECO:0000259" key="6">
    <source>
        <dbReference type="PROSITE" id="PS51471"/>
    </source>
</evidence>
<protein>
    <submittedName>
        <fullName evidence="7">Alpha-ketoglutarate-dependent dioxygenase AlkB</fullName>
    </submittedName>
</protein>
<organism evidence="7 8">
    <name type="scientific">Lipingzhangella rawalii</name>
    <dbReference type="NCBI Taxonomy" id="2055835"/>
    <lineage>
        <taxon>Bacteria</taxon>
        <taxon>Bacillati</taxon>
        <taxon>Actinomycetota</taxon>
        <taxon>Actinomycetes</taxon>
        <taxon>Streptosporangiales</taxon>
        <taxon>Nocardiopsidaceae</taxon>
        <taxon>Lipingzhangella</taxon>
    </lineage>
</organism>
<keyword evidence="8" id="KW-1185">Reference proteome</keyword>
<evidence type="ECO:0000313" key="7">
    <source>
        <dbReference type="EMBL" id="MDS1268975.1"/>
    </source>
</evidence>
<dbReference type="PROSITE" id="PS51471">
    <property type="entry name" value="FE2OG_OXY"/>
    <property type="match status" value="1"/>
</dbReference>
<dbReference type="RefSeq" id="WP_310910485.1">
    <property type="nucleotide sequence ID" value="NZ_JAVLVT010000001.1"/>
</dbReference>
<dbReference type="Pfam" id="PF13532">
    <property type="entry name" value="2OG-FeII_Oxy_2"/>
    <property type="match status" value="1"/>
</dbReference>
<gene>
    <name evidence="7" type="ORF">RIF23_01560</name>
</gene>
<dbReference type="InterPro" id="IPR037151">
    <property type="entry name" value="AlkB-like_sf"/>
</dbReference>
<dbReference type="InterPro" id="IPR005123">
    <property type="entry name" value="Oxoglu/Fe-dep_dioxygenase_dom"/>
</dbReference>
<reference evidence="8" key="1">
    <citation type="submission" date="2023-07" db="EMBL/GenBank/DDBJ databases">
        <title>Novel species in the genus Lipingzhangella isolated from Sambhar Salt Lake.</title>
        <authorList>
            <person name="Jiya N."/>
            <person name="Kajale S."/>
            <person name="Sharma A."/>
        </authorList>
    </citation>
    <scope>NUCLEOTIDE SEQUENCE [LARGE SCALE GENOMIC DNA]</scope>
    <source>
        <strain evidence="8">LS1_29</strain>
    </source>
</reference>
<dbReference type="InterPro" id="IPR004574">
    <property type="entry name" value="Alkb"/>
</dbReference>
<comment type="caution">
    <text evidence="7">The sequence shown here is derived from an EMBL/GenBank/DDBJ whole genome shotgun (WGS) entry which is preliminary data.</text>
</comment>